<name>A0A427U1G4_9VIBR</name>
<dbReference type="Gene3D" id="3.30.559.10">
    <property type="entry name" value="Chloramphenicol acetyltransferase-like domain"/>
    <property type="match status" value="1"/>
</dbReference>
<dbReference type="AlphaFoldDB" id="A0A427U1G4"/>
<keyword evidence="2" id="KW-0596">Phosphopantetheine</keyword>
<dbReference type="Proteomes" id="UP000269041">
    <property type="component" value="Unassembled WGS sequence"/>
</dbReference>
<dbReference type="OrthoDB" id="9757559at2"/>
<dbReference type="InterPro" id="IPR036736">
    <property type="entry name" value="ACP-like_sf"/>
</dbReference>
<dbReference type="GO" id="GO:0031177">
    <property type="term" value="F:phosphopantetheine binding"/>
    <property type="evidence" value="ECO:0007669"/>
    <property type="project" value="TreeGrafter"/>
</dbReference>
<evidence type="ECO:0000313" key="6">
    <source>
        <dbReference type="Proteomes" id="UP000269041"/>
    </source>
</evidence>
<evidence type="ECO:0000259" key="4">
    <source>
        <dbReference type="PROSITE" id="PS50075"/>
    </source>
</evidence>
<dbReference type="Pfam" id="PF00668">
    <property type="entry name" value="Condensation"/>
    <property type="match status" value="1"/>
</dbReference>
<dbReference type="GO" id="GO:0043041">
    <property type="term" value="P:amino acid activation for nonribosomal peptide biosynthetic process"/>
    <property type="evidence" value="ECO:0007669"/>
    <property type="project" value="TreeGrafter"/>
</dbReference>
<dbReference type="PANTHER" id="PTHR45527">
    <property type="entry name" value="NONRIBOSOMAL PEPTIDE SYNTHETASE"/>
    <property type="match status" value="1"/>
</dbReference>
<comment type="cofactor">
    <cofactor evidence="1">
        <name>pantetheine 4'-phosphate</name>
        <dbReference type="ChEBI" id="CHEBI:47942"/>
    </cofactor>
</comment>
<evidence type="ECO:0000256" key="2">
    <source>
        <dbReference type="ARBA" id="ARBA00022450"/>
    </source>
</evidence>
<dbReference type="EMBL" id="RSFA01000065">
    <property type="protein sequence ID" value="RSD30489.1"/>
    <property type="molecule type" value="Genomic_DNA"/>
</dbReference>
<dbReference type="Gene3D" id="3.30.559.30">
    <property type="entry name" value="Nonribosomal peptide synthetase, condensation domain"/>
    <property type="match status" value="1"/>
</dbReference>
<evidence type="ECO:0000256" key="3">
    <source>
        <dbReference type="ARBA" id="ARBA00022553"/>
    </source>
</evidence>
<dbReference type="GO" id="GO:0003824">
    <property type="term" value="F:catalytic activity"/>
    <property type="evidence" value="ECO:0007669"/>
    <property type="project" value="InterPro"/>
</dbReference>
<dbReference type="InterPro" id="IPR023213">
    <property type="entry name" value="CAT-like_dom_sf"/>
</dbReference>
<dbReference type="GO" id="GO:0044550">
    <property type="term" value="P:secondary metabolite biosynthetic process"/>
    <property type="evidence" value="ECO:0007669"/>
    <property type="project" value="TreeGrafter"/>
</dbReference>
<dbReference type="SUPFAM" id="SSF52777">
    <property type="entry name" value="CoA-dependent acyltransferases"/>
    <property type="match status" value="2"/>
</dbReference>
<feature type="domain" description="Carrier" evidence="4">
    <location>
        <begin position="183"/>
        <end position="258"/>
    </location>
</feature>
<sequence length="708" mass="80514">MYNLNIEPKTLLPISEHEEKVWMQQLQDPQSIEWRVVIYTIDKKSKIDLIDQSIEKLVLNDMQLNLRFGFSEDFELEKWHLPDALRFLEVKQVTYEEIYDLTVAMKTRSWEAESQPPFEITVLQTEQEQYLCMSIHPILDEHINRKQIISLVEANYEELNNQNPEGKLSPTALDLTQVGNSNGSNGDIEQIILTEFKSSLDDLDVELDDDFFEIGGHSLLATRIIGNLMNNHGIEISFNDFFKSPSAQALALCVNQSSPVDPQEPAPPNEFLLANERPLSLAQTFLWDAHIATGKCAIFNLPFAIRFDAEVDEEIFKLAFNDLLIRHTGLRTVFIDVNGTTEQRIIDENDLAQCSWFWGSEESEDASLKSEAGYVFDLSKELPLRIRFFRDKQSGQQILSFLIHHMIIDEWSLNNLMPELSHAYLARIQDQQPVWDRPANSIHEYAIAQRYHGPRQEDIRYWVEHLQGATAGLNLIGSQPEQDGSLVNSIAANWVEIDLGTNAHRVVSSLARECNSSTFSVVYSAIAQALHHAGNIKDLVIGTSASGRDDAKYFDSVGYFTTMVAHRVVFKPEQSFTELVGEVTQTINDSMSRATVPIDLVQRELGLDPKNGLLFDVYAQIHADNALYGSLQKPQNESVSYQQILPNKTESLFGLHFEIMENLIGDKRSLRLIVTYQTARYSKEQIIALGQQMKSILTCQTVFQPEIV</sequence>
<dbReference type="PROSITE" id="PS00012">
    <property type="entry name" value="PHOSPHOPANTETHEINE"/>
    <property type="match status" value="1"/>
</dbReference>
<organism evidence="5 6">
    <name type="scientific">Vibrio pectenicida</name>
    <dbReference type="NCBI Taxonomy" id="62763"/>
    <lineage>
        <taxon>Bacteria</taxon>
        <taxon>Pseudomonadati</taxon>
        <taxon>Pseudomonadota</taxon>
        <taxon>Gammaproteobacteria</taxon>
        <taxon>Vibrionales</taxon>
        <taxon>Vibrionaceae</taxon>
        <taxon>Vibrio</taxon>
    </lineage>
</organism>
<dbReference type="PROSITE" id="PS50075">
    <property type="entry name" value="CARRIER"/>
    <property type="match status" value="1"/>
</dbReference>
<evidence type="ECO:0000313" key="5">
    <source>
        <dbReference type="EMBL" id="RSD30489.1"/>
    </source>
</evidence>
<accession>A0A427U1G4</accession>
<dbReference type="Gene3D" id="1.10.1200.10">
    <property type="entry name" value="ACP-like"/>
    <property type="match status" value="1"/>
</dbReference>
<comment type="caution">
    <text evidence="5">The sequence shown here is derived from an EMBL/GenBank/DDBJ whole genome shotgun (WGS) entry which is preliminary data.</text>
</comment>
<dbReference type="InterPro" id="IPR001242">
    <property type="entry name" value="Condensation_dom"/>
</dbReference>
<dbReference type="GO" id="GO:0005737">
    <property type="term" value="C:cytoplasm"/>
    <property type="evidence" value="ECO:0007669"/>
    <property type="project" value="TreeGrafter"/>
</dbReference>
<keyword evidence="3" id="KW-0597">Phosphoprotein</keyword>
<dbReference type="InterPro" id="IPR006162">
    <property type="entry name" value="Ppantetheine_attach_site"/>
</dbReference>
<gene>
    <name evidence="5" type="ORF">EJA03_13725</name>
</gene>
<evidence type="ECO:0000256" key="1">
    <source>
        <dbReference type="ARBA" id="ARBA00001957"/>
    </source>
</evidence>
<dbReference type="RefSeq" id="WP_125322312.1">
    <property type="nucleotide sequence ID" value="NZ_AP024889.1"/>
</dbReference>
<reference evidence="5 6" key="1">
    <citation type="submission" date="2018-12" db="EMBL/GenBank/DDBJ databases">
        <title>Genomic taxonomy of the Vibrionaceae family.</title>
        <authorList>
            <person name="Gomez-Gil B."/>
            <person name="Enciso-Ibarra K."/>
        </authorList>
    </citation>
    <scope>NUCLEOTIDE SEQUENCE [LARGE SCALE GENOMIC DNA]</scope>
    <source>
        <strain evidence="5 6">CAIM 594</strain>
    </source>
</reference>
<dbReference type="SUPFAM" id="SSF47336">
    <property type="entry name" value="ACP-like"/>
    <property type="match status" value="1"/>
</dbReference>
<dbReference type="PANTHER" id="PTHR45527:SF1">
    <property type="entry name" value="FATTY ACID SYNTHASE"/>
    <property type="match status" value="1"/>
</dbReference>
<proteinExistence type="predicted"/>
<keyword evidence="6" id="KW-1185">Reference proteome</keyword>
<dbReference type="Pfam" id="PF00550">
    <property type="entry name" value="PP-binding"/>
    <property type="match status" value="1"/>
</dbReference>
<protein>
    <submittedName>
        <fullName evidence="5">Peptide synthetase</fullName>
    </submittedName>
</protein>
<dbReference type="InterPro" id="IPR009081">
    <property type="entry name" value="PP-bd_ACP"/>
</dbReference>